<sequence length="67" mass="7447">ICSPGDLDVFGAHHKPLGQFGTDFMLDAIPFIQRENLGNCNSKAIVINYCNCSRGSQENMKNCMKRP</sequence>
<dbReference type="Proteomes" id="UP000887575">
    <property type="component" value="Unassembled WGS sequence"/>
</dbReference>
<dbReference type="WBParaSite" id="MBELARI_LOCUS820">
    <property type="protein sequence ID" value="MBELARI_LOCUS820"/>
    <property type="gene ID" value="MBELARI_LOCUS820"/>
</dbReference>
<reference evidence="2" key="1">
    <citation type="submission" date="2024-02" db="UniProtKB">
        <authorList>
            <consortium name="WormBaseParasite"/>
        </authorList>
    </citation>
    <scope>IDENTIFICATION</scope>
</reference>
<keyword evidence="1" id="KW-1185">Reference proteome</keyword>
<evidence type="ECO:0000313" key="2">
    <source>
        <dbReference type="WBParaSite" id="MBELARI_LOCUS820"/>
    </source>
</evidence>
<accession>A0AAF3FM24</accession>
<evidence type="ECO:0000313" key="1">
    <source>
        <dbReference type="Proteomes" id="UP000887575"/>
    </source>
</evidence>
<dbReference type="AlphaFoldDB" id="A0AAF3FM24"/>
<proteinExistence type="predicted"/>
<protein>
    <submittedName>
        <fullName evidence="2">Uncharacterized protein</fullName>
    </submittedName>
</protein>
<name>A0AAF3FM24_9BILA</name>
<organism evidence="1 2">
    <name type="scientific">Mesorhabditis belari</name>
    <dbReference type="NCBI Taxonomy" id="2138241"/>
    <lineage>
        <taxon>Eukaryota</taxon>
        <taxon>Metazoa</taxon>
        <taxon>Ecdysozoa</taxon>
        <taxon>Nematoda</taxon>
        <taxon>Chromadorea</taxon>
        <taxon>Rhabditida</taxon>
        <taxon>Rhabditina</taxon>
        <taxon>Rhabditomorpha</taxon>
        <taxon>Rhabditoidea</taxon>
        <taxon>Rhabditidae</taxon>
        <taxon>Mesorhabditinae</taxon>
        <taxon>Mesorhabditis</taxon>
    </lineage>
</organism>